<evidence type="ECO:0000313" key="3">
    <source>
        <dbReference type="Proteomes" id="UP001212997"/>
    </source>
</evidence>
<proteinExistence type="predicted"/>
<comment type="caution">
    <text evidence="2">The sequence shown here is derived from an EMBL/GenBank/DDBJ whole genome shotgun (WGS) entry which is preliminary data.</text>
</comment>
<dbReference type="SUPFAM" id="SSF52047">
    <property type="entry name" value="RNI-like"/>
    <property type="match status" value="1"/>
</dbReference>
<dbReference type="EMBL" id="JANAWD010000480">
    <property type="protein sequence ID" value="KAJ3478850.1"/>
    <property type="molecule type" value="Genomic_DNA"/>
</dbReference>
<keyword evidence="3" id="KW-1185">Reference proteome</keyword>
<reference evidence="2" key="1">
    <citation type="submission" date="2022-07" db="EMBL/GenBank/DDBJ databases">
        <title>Genome Sequence of Physisporinus lineatus.</title>
        <authorList>
            <person name="Buettner E."/>
        </authorList>
    </citation>
    <scope>NUCLEOTIDE SEQUENCE</scope>
    <source>
        <strain evidence="2">VT162</strain>
    </source>
</reference>
<name>A0AAD5UVD8_9APHY</name>
<dbReference type="AlphaFoldDB" id="A0AAD5UVD8"/>
<feature type="region of interest" description="Disordered" evidence="1">
    <location>
        <begin position="50"/>
        <end position="76"/>
    </location>
</feature>
<dbReference type="InterPro" id="IPR032675">
    <property type="entry name" value="LRR_dom_sf"/>
</dbReference>
<organism evidence="2 3">
    <name type="scientific">Meripilus lineatus</name>
    <dbReference type="NCBI Taxonomy" id="2056292"/>
    <lineage>
        <taxon>Eukaryota</taxon>
        <taxon>Fungi</taxon>
        <taxon>Dikarya</taxon>
        <taxon>Basidiomycota</taxon>
        <taxon>Agaricomycotina</taxon>
        <taxon>Agaricomycetes</taxon>
        <taxon>Polyporales</taxon>
        <taxon>Meripilaceae</taxon>
        <taxon>Meripilus</taxon>
    </lineage>
</organism>
<dbReference type="Gene3D" id="3.80.10.10">
    <property type="entry name" value="Ribonuclease Inhibitor"/>
    <property type="match status" value="1"/>
</dbReference>
<accession>A0AAD5UVD8</accession>
<feature type="compositionally biased region" description="Low complexity" evidence="1">
    <location>
        <begin position="50"/>
        <end position="66"/>
    </location>
</feature>
<evidence type="ECO:0000256" key="1">
    <source>
        <dbReference type="SAM" id="MobiDB-lite"/>
    </source>
</evidence>
<gene>
    <name evidence="2" type="ORF">NLI96_g9474</name>
</gene>
<dbReference type="Proteomes" id="UP001212997">
    <property type="component" value="Unassembled WGS sequence"/>
</dbReference>
<feature type="region of interest" description="Disordered" evidence="1">
    <location>
        <begin position="125"/>
        <end position="146"/>
    </location>
</feature>
<sequence length="468" mass="53297">MQSSKLPIEVCEHVIDHLPIDNLVLHFRIDAFRKSQQALAKLVQSLSIWPRTPSSSRSLSARHSPLLGPPGSPTPSSRLFRKFSSGPPISVIPPVLSSFLRSPKLPFPVPEGIPPQIKQELRSTLEGGSPNSEVPMREQPQVKAEETPTPPCYYNWIYQVLTRLPSLLVNLSNLSLCQLPTLHPRFVHLVSCFKTVKTLRLWRLSDQSFREVIQVVNGLPQLRCLHVVECRWEQPGHFFPKRRLRLAELNCVTFNGTEKDMLDWLGSLQDLSRLSALQFTIPYGSDMAKLYHILQQCTHSLRYFYLSLVGTDDDPYEFLSLSNHSNLEYFGLLIPSSRFLNHLGAFSSRVSQLIPSSIVYLTITFLGTLDLGSLAALPSSWGDLDNALSDPKFNQLTYFVVALDSRLHWNHDRTLLQRTFQRVLPKCYRRRILWIGLMRGNKHTAIHVCEDDESEFSLEGVQNSFFLG</sequence>
<protein>
    <recommendedName>
        <fullName evidence="4">F-box domain-containing protein</fullName>
    </recommendedName>
</protein>
<evidence type="ECO:0008006" key="4">
    <source>
        <dbReference type="Google" id="ProtNLM"/>
    </source>
</evidence>
<evidence type="ECO:0000313" key="2">
    <source>
        <dbReference type="EMBL" id="KAJ3478850.1"/>
    </source>
</evidence>